<sequence length="118" mass="13857">MKFLIDANLPYKLALLLKNKGYDVIHTDNLKNKERTTDNEIRKIALEENYIVVTKDADFFDSHVIKKIPPKLLFVTTGNIVNNQLLTLFETHFEKIIVLFENYELVELDNKQIIVHEK</sequence>
<name>A0A1M6FFR6_9BACT</name>
<dbReference type="EMBL" id="FQZE01000008">
    <property type="protein sequence ID" value="SHI96584.1"/>
    <property type="molecule type" value="Genomic_DNA"/>
</dbReference>
<dbReference type="Proteomes" id="UP000184050">
    <property type="component" value="Unassembled WGS sequence"/>
</dbReference>
<dbReference type="InterPro" id="IPR041049">
    <property type="entry name" value="DUF5615"/>
</dbReference>
<organism evidence="2 3">
    <name type="scientific">Tangfeifania diversioriginum</name>
    <dbReference type="NCBI Taxonomy" id="1168035"/>
    <lineage>
        <taxon>Bacteria</taxon>
        <taxon>Pseudomonadati</taxon>
        <taxon>Bacteroidota</taxon>
        <taxon>Bacteroidia</taxon>
        <taxon>Marinilabiliales</taxon>
        <taxon>Prolixibacteraceae</taxon>
        <taxon>Tangfeifania</taxon>
    </lineage>
</organism>
<evidence type="ECO:0000259" key="1">
    <source>
        <dbReference type="Pfam" id="PF18480"/>
    </source>
</evidence>
<dbReference type="STRING" id="1168035.SAMN05444280_108154"/>
<evidence type="ECO:0000313" key="3">
    <source>
        <dbReference type="Proteomes" id="UP000184050"/>
    </source>
</evidence>
<gene>
    <name evidence="2" type="ORF">SAMN05444280_108154</name>
</gene>
<reference evidence="2 3" key="1">
    <citation type="submission" date="2016-11" db="EMBL/GenBank/DDBJ databases">
        <authorList>
            <person name="Jaros S."/>
            <person name="Januszkiewicz K."/>
            <person name="Wedrychowicz H."/>
        </authorList>
    </citation>
    <scope>NUCLEOTIDE SEQUENCE [LARGE SCALE GENOMIC DNA]</scope>
    <source>
        <strain evidence="2 3">DSM 27063</strain>
    </source>
</reference>
<feature type="domain" description="DUF5615" evidence="1">
    <location>
        <begin position="1"/>
        <end position="106"/>
    </location>
</feature>
<proteinExistence type="predicted"/>
<dbReference type="AlphaFoldDB" id="A0A1M6FFR6"/>
<accession>A0A1M6FFR6</accession>
<dbReference type="Pfam" id="PF18480">
    <property type="entry name" value="DUF5615"/>
    <property type="match status" value="1"/>
</dbReference>
<keyword evidence="3" id="KW-1185">Reference proteome</keyword>
<protein>
    <submittedName>
        <fullName evidence="2">Predicted nuclease, contains PIN domain, potential toxin-antitoxin system component</fullName>
    </submittedName>
</protein>
<dbReference type="RefSeq" id="WP_073167909.1">
    <property type="nucleotide sequence ID" value="NZ_FQZE01000008.1"/>
</dbReference>
<evidence type="ECO:0000313" key="2">
    <source>
        <dbReference type="EMBL" id="SHI96584.1"/>
    </source>
</evidence>
<dbReference type="OrthoDB" id="27473at2"/>